<protein>
    <submittedName>
        <fullName evidence="2">Presequence protease, mitochondrial</fullName>
    </submittedName>
</protein>
<organism evidence="1 2">
    <name type="scientific">Rhabditophanes sp. KR3021</name>
    <dbReference type="NCBI Taxonomy" id="114890"/>
    <lineage>
        <taxon>Eukaryota</taxon>
        <taxon>Metazoa</taxon>
        <taxon>Ecdysozoa</taxon>
        <taxon>Nematoda</taxon>
        <taxon>Chromadorea</taxon>
        <taxon>Rhabditida</taxon>
        <taxon>Tylenchina</taxon>
        <taxon>Panagrolaimomorpha</taxon>
        <taxon>Strongyloidoidea</taxon>
        <taxon>Alloionematidae</taxon>
        <taxon>Rhabditophanes</taxon>
    </lineage>
</organism>
<evidence type="ECO:0000313" key="1">
    <source>
        <dbReference type="Proteomes" id="UP000095286"/>
    </source>
</evidence>
<sequence>MVRQLWELSANLKVRETIPLSVYRSKRSDLRVVVADVPGPMVHGYLSFPTEAKSDDGLPHTLEHLVFMGSKTYPYKGVLDVIANRCLASGTNAWTAQDHTCYTLSTAGSSGFIKILPVYIDHVLNPTLTHNQYLTEVHHINKAGEDAGVVYSEMQDYESEMNDIMERKNKELLLPNNHAYRVNTGGRLPAIRELCSNERVTEFHKQYYHLKNMWIVVTGMVDHDKVLESIEASETGLLATHIPQSFERPFKNAHIPDLTEKHIASIECPSDDDTKGSVVMTFHGPELGNFYESEGLEILFIYMTQSAVSPLEKDFVQLADPFASSVDIHMDEYTKFLINVHFSDVPVPKIKDVADRFLQKTIQHHKNEASFDMDRMKYVIEKQIQQYYMDLEKKPGNQIHHFIMTHQLYGNIDNNAELDERINDQRALEKLIKEPASFWANLITKYLSTNKYVCVNGIPSIKLVDQISAAEKKRISDQKKSLGAKGLLECAKTMKDADAANSANKPSEDLLQKFIVNDLESFFSYGIETASNLPNKKNSTLAESFPLPTYIHSSPTKFVEANIIIDTANISPELRKYLLLHNELIFESSAMIDGKLIGYEEVAKQATKDLISYSVNIGVKGLYERYMNINLKAHHKNYHNIAKWADIFLNKMQFDGERIEILAKKLANQAADYKRDGHSICSVLSNKMCFDKEANNVICSLIGLEKLHKETSKAAKKDATQSLKLIHQLKEELLKSPINVHIVADDKLIEDSIKTNQANWNFLPNCQKNELFSTSGYKQNVAGFNQQSVMGVGGTESSFIIQKSVFDKNFTDPDVAEVILFSQYLSQCEGPLWRKIRGKGLAYGANINVNTEKKVIGLSLYRCAQAVEAYEETKKLVLAIIDDKNINKSEFEAAKRSLVYELMEAEGSLKEAATTNMLAALKHLPMDYHRTFCSKVWNLDAEHCQKIASAYIKNLFDDTKSSRAIVVNPSKVKQITAAYPQMVVSKIDNLYI</sequence>
<dbReference type="WBParaSite" id="RSKR_0000218500.1">
    <property type="protein sequence ID" value="RSKR_0000218500.1"/>
    <property type="gene ID" value="RSKR_0000218500"/>
</dbReference>
<name>A0AC35TMD5_9BILA</name>
<reference evidence="2" key="1">
    <citation type="submission" date="2016-11" db="UniProtKB">
        <authorList>
            <consortium name="WormBaseParasite"/>
        </authorList>
    </citation>
    <scope>IDENTIFICATION</scope>
    <source>
        <strain evidence="2">KR3021</strain>
    </source>
</reference>
<accession>A0AC35TMD5</accession>
<proteinExistence type="predicted"/>
<dbReference type="Proteomes" id="UP000095286">
    <property type="component" value="Unplaced"/>
</dbReference>
<evidence type="ECO:0000313" key="2">
    <source>
        <dbReference type="WBParaSite" id="RSKR_0000218500.1"/>
    </source>
</evidence>